<protein>
    <submittedName>
        <fullName evidence="1">Uncharacterized protein</fullName>
    </submittedName>
</protein>
<comment type="caution">
    <text evidence="1">The sequence shown here is derived from an EMBL/GenBank/DDBJ whole genome shotgun (WGS) entry which is preliminary data.</text>
</comment>
<proteinExistence type="predicted"/>
<evidence type="ECO:0000313" key="2">
    <source>
        <dbReference type="Proteomes" id="UP000216188"/>
    </source>
</evidence>
<dbReference type="Proteomes" id="UP000216188">
    <property type="component" value="Unassembled WGS sequence"/>
</dbReference>
<dbReference type="AlphaFoldDB" id="A0A256G5S9"/>
<dbReference type="EMBL" id="NNRM01000044">
    <property type="protein sequence ID" value="OYR22467.1"/>
    <property type="molecule type" value="Genomic_DNA"/>
</dbReference>
<sequence length="45" mass="4961">MINPCDLASERLSFDCSTSAQNALSSRRYEPAKGLNPCEEDKQAL</sequence>
<keyword evidence="2" id="KW-1185">Reference proteome</keyword>
<accession>A0A256G5S9</accession>
<evidence type="ECO:0000313" key="1">
    <source>
        <dbReference type="EMBL" id="OYR22467.1"/>
    </source>
</evidence>
<name>A0A256G5S9_9HYPH</name>
<organism evidence="1 2">
    <name type="scientific">Brucella pseudogrignonensis</name>
    <dbReference type="NCBI Taxonomy" id="419475"/>
    <lineage>
        <taxon>Bacteria</taxon>
        <taxon>Pseudomonadati</taxon>
        <taxon>Pseudomonadota</taxon>
        <taxon>Alphaproteobacteria</taxon>
        <taxon>Hyphomicrobiales</taxon>
        <taxon>Brucellaceae</taxon>
        <taxon>Brucella/Ochrobactrum group</taxon>
        <taxon>Brucella</taxon>
    </lineage>
</organism>
<gene>
    <name evidence="1" type="ORF">CEV34_4299</name>
</gene>
<reference evidence="1 2" key="1">
    <citation type="submission" date="2017-07" db="EMBL/GenBank/DDBJ databases">
        <title>Phylogenetic study on the rhizospheric bacterium Ochrobactrum sp. A44.</title>
        <authorList>
            <person name="Krzyzanowska D.M."/>
            <person name="Ossowicki A."/>
            <person name="Rajewska M."/>
            <person name="Maciag T."/>
            <person name="Kaczynski Z."/>
            <person name="Czerwicka M."/>
            <person name="Jafra S."/>
        </authorList>
    </citation>
    <scope>NUCLEOTIDE SEQUENCE [LARGE SCALE GENOMIC DNA]</scope>
    <source>
        <strain evidence="1 2">CCUG 30717</strain>
    </source>
</reference>